<dbReference type="HOGENOM" id="CLU_3418919_0_0_9"/>
<evidence type="ECO:0000313" key="1">
    <source>
        <dbReference type="EMBL" id="CBL01120.1"/>
    </source>
</evidence>
<dbReference type="KEGG" id="fpa:FPR_07490"/>
<reference evidence="1 2" key="1">
    <citation type="submission" date="2010-03" db="EMBL/GenBank/DDBJ databases">
        <title>The genome sequence of Faecalibacterium prausnitzii SL3/3.</title>
        <authorList>
            <consortium name="metaHIT consortium -- http://www.metahit.eu/"/>
            <person name="Pajon A."/>
            <person name="Turner K."/>
            <person name="Parkhill J."/>
            <person name="Duncan S."/>
            <person name="Flint H."/>
        </authorList>
    </citation>
    <scope>NUCLEOTIDE SEQUENCE [LARGE SCALE GENOMIC DNA]</scope>
    <source>
        <strain evidence="1 2">SL3/3</strain>
    </source>
</reference>
<sequence length="25" mass="2925">MYQGVNFCIPTEIDAIEGAYKYRKD</sequence>
<gene>
    <name evidence="1" type="ORF">FPR_07490</name>
</gene>
<dbReference type="AlphaFoldDB" id="D4K8F7"/>
<dbReference type="Proteomes" id="UP000007059">
    <property type="component" value="Chromosome"/>
</dbReference>
<evidence type="ECO:0000313" key="2">
    <source>
        <dbReference type="Proteomes" id="UP000007059"/>
    </source>
</evidence>
<protein>
    <submittedName>
        <fullName evidence="1">Uncharacterized protein</fullName>
    </submittedName>
</protein>
<proteinExistence type="predicted"/>
<dbReference type="EMBL" id="FP929046">
    <property type="protein sequence ID" value="CBL01120.1"/>
    <property type="molecule type" value="Genomic_DNA"/>
</dbReference>
<reference evidence="1 2" key="2">
    <citation type="submission" date="2010-03" db="EMBL/GenBank/DDBJ databases">
        <authorList>
            <person name="Pajon A."/>
        </authorList>
    </citation>
    <scope>NUCLEOTIDE SEQUENCE [LARGE SCALE GENOMIC DNA]</scope>
    <source>
        <strain evidence="1 2">SL3/3</strain>
    </source>
</reference>
<organism evidence="1 2">
    <name type="scientific">Faecalibacterium prausnitzii SL3/3</name>
    <dbReference type="NCBI Taxonomy" id="657322"/>
    <lineage>
        <taxon>Bacteria</taxon>
        <taxon>Bacillati</taxon>
        <taxon>Bacillota</taxon>
        <taxon>Clostridia</taxon>
        <taxon>Eubacteriales</taxon>
        <taxon>Oscillospiraceae</taxon>
        <taxon>Faecalibacterium</taxon>
    </lineage>
</organism>
<name>D4K8F7_9FIRM</name>
<accession>D4K8F7</accession>